<feature type="compositionally biased region" description="Low complexity" evidence="1">
    <location>
        <begin position="128"/>
        <end position="139"/>
    </location>
</feature>
<comment type="caution">
    <text evidence="2">The sequence shown here is derived from an EMBL/GenBank/DDBJ whole genome shotgun (WGS) entry which is preliminary data.</text>
</comment>
<name>A0ABR1W6T0_9PEZI</name>
<keyword evidence="3" id="KW-1185">Reference proteome</keyword>
<sequence>MVNHTQSSPRFFHTKHLQQNYLSQNQAPTIPYYYGASGGGGGNDLPPLQTAIRNEEGYGRNSAVYRYSHRAAGDLPVLQVNTKAGHKSKFKASLGSAGGAAAATLEPPVSSSKGSVIDKYAKDKKSHSSSGHHGSSGHHSSSKGKGKEKDHGYY</sequence>
<gene>
    <name evidence="2" type="ORF">PG994_002579</name>
</gene>
<protein>
    <submittedName>
        <fullName evidence="2">Uncharacterized protein</fullName>
    </submittedName>
</protein>
<reference evidence="2 3" key="1">
    <citation type="submission" date="2023-01" db="EMBL/GenBank/DDBJ databases">
        <title>Analysis of 21 Apiospora genomes using comparative genomics revels a genus with tremendous synthesis potential of carbohydrate active enzymes and secondary metabolites.</title>
        <authorList>
            <person name="Sorensen T."/>
        </authorList>
    </citation>
    <scope>NUCLEOTIDE SEQUENCE [LARGE SCALE GENOMIC DNA]</scope>
    <source>
        <strain evidence="2 3">CBS 135458</strain>
    </source>
</reference>
<feature type="region of interest" description="Disordered" evidence="1">
    <location>
        <begin position="93"/>
        <end position="154"/>
    </location>
</feature>
<evidence type="ECO:0000256" key="1">
    <source>
        <dbReference type="SAM" id="MobiDB-lite"/>
    </source>
</evidence>
<feature type="compositionally biased region" description="Low complexity" evidence="1">
    <location>
        <begin position="93"/>
        <end position="103"/>
    </location>
</feature>
<dbReference type="RefSeq" id="XP_066719843.1">
    <property type="nucleotide sequence ID" value="XM_066853988.1"/>
</dbReference>
<accession>A0ABR1W6T0</accession>
<dbReference type="EMBL" id="JAQQWL010000003">
    <property type="protein sequence ID" value="KAK8078772.1"/>
    <property type="molecule type" value="Genomic_DNA"/>
</dbReference>
<organism evidence="2 3">
    <name type="scientific">Apiospora phragmitis</name>
    <dbReference type="NCBI Taxonomy" id="2905665"/>
    <lineage>
        <taxon>Eukaryota</taxon>
        <taxon>Fungi</taxon>
        <taxon>Dikarya</taxon>
        <taxon>Ascomycota</taxon>
        <taxon>Pezizomycotina</taxon>
        <taxon>Sordariomycetes</taxon>
        <taxon>Xylariomycetidae</taxon>
        <taxon>Amphisphaeriales</taxon>
        <taxon>Apiosporaceae</taxon>
        <taxon>Apiospora</taxon>
    </lineage>
</organism>
<feature type="compositionally biased region" description="Basic and acidic residues" evidence="1">
    <location>
        <begin position="145"/>
        <end position="154"/>
    </location>
</feature>
<dbReference type="GeneID" id="92087051"/>
<dbReference type="Proteomes" id="UP001480595">
    <property type="component" value="Unassembled WGS sequence"/>
</dbReference>
<evidence type="ECO:0000313" key="3">
    <source>
        <dbReference type="Proteomes" id="UP001480595"/>
    </source>
</evidence>
<evidence type="ECO:0000313" key="2">
    <source>
        <dbReference type="EMBL" id="KAK8078772.1"/>
    </source>
</evidence>
<proteinExistence type="predicted"/>